<dbReference type="Pfam" id="PF21686">
    <property type="entry name" value="LigD_Prim-Pol"/>
    <property type="match status" value="1"/>
</dbReference>
<dbReference type="InterPro" id="IPR014145">
    <property type="entry name" value="LigD_pol_dom"/>
</dbReference>
<dbReference type="InterPro" id="IPR052171">
    <property type="entry name" value="NHEJ_LigD"/>
</dbReference>
<dbReference type="InterPro" id="IPR016059">
    <property type="entry name" value="DNA_ligase_ATP-dep_CS"/>
</dbReference>
<sequence length="606" mass="70941">MDWMRPSRTNELPEDDNWEYEIKYDGYRACLAWDGKEARLHSKGGHNLIQLFPEIAQTMESCFPHNVSVQLDGELTILENEGRSDFYQLQRRHRLRSERTILKEANLRPASFLAFDCFTLHEENMTHYPWIKRKQELRELLETIGLPLHPHPHHKKRVQFIPSYSSQEDIAEKNRVCRGEGIVAKKKNSHYEKGKTSSWLKMKTPFHTPSFITKYDPSNHYFHLGVMSGNTTLPIGKCAHGLSPEESEALIHTIKRNGSWDAKEKVYTIDPSLVVEVTYTTRKEKELREPRFSRFLFDVPAVQCTKETLLLSDLRFPEEVEITHPDKPLWPNHQLQKIDFLRYVRHVAPYVLPFLKDRLLTVIRYPHGIFEEGFYQKDCPDYAPDFVETYFDDDNHFILCNTSKTLLWLANQLAIEWHTPFQRYHSTFVDEIVFDLDPPDTSYFSLAIKGALLVKELCDSFHIVSFVKFSGNKGLQIHIPLPDETYTWDDTNKITEAFGAFLTEKHPALFTQERLKKNRGKKLYIDIPQHRKGKTIIAPYSLRGKELPLVACPLEWEEVDSHLDRELFTTEYVLQRLLVRGCPFSEMTHVKDNQPIDELLQVLNNV</sequence>
<proteinExistence type="inferred from homology"/>
<comment type="similarity">
    <text evidence="3">In the N-terminal section; belongs to the LigD polymerase family.</text>
</comment>
<dbReference type="GO" id="GO:0006281">
    <property type="term" value="P:DNA repair"/>
    <property type="evidence" value="ECO:0007669"/>
    <property type="project" value="InterPro"/>
</dbReference>
<dbReference type="SUPFAM" id="SSF56091">
    <property type="entry name" value="DNA ligase/mRNA capping enzyme, catalytic domain"/>
    <property type="match status" value="1"/>
</dbReference>
<keyword evidence="6" id="KW-1185">Reference proteome</keyword>
<dbReference type="SUPFAM" id="SSF50249">
    <property type="entry name" value="Nucleic acid-binding proteins"/>
    <property type="match status" value="1"/>
</dbReference>
<dbReference type="InterPro" id="IPR012340">
    <property type="entry name" value="NA-bd_OB-fold"/>
</dbReference>
<dbReference type="EMBL" id="FONT01000004">
    <property type="protein sequence ID" value="SFE81250.1"/>
    <property type="molecule type" value="Genomic_DNA"/>
</dbReference>
<dbReference type="Gene3D" id="2.40.50.140">
    <property type="entry name" value="Nucleic acid-binding proteins"/>
    <property type="match status" value="1"/>
</dbReference>
<dbReference type="PANTHER" id="PTHR42705:SF2">
    <property type="entry name" value="BIFUNCTIONAL NON-HOMOLOGOUS END JOINING PROTEIN LIGD"/>
    <property type="match status" value="1"/>
</dbReference>
<dbReference type="NCBIfam" id="TIGR02778">
    <property type="entry name" value="ligD_pol"/>
    <property type="match status" value="1"/>
</dbReference>
<dbReference type="AlphaFoldDB" id="A0A1I2DMX5"/>
<dbReference type="GO" id="GO:0003910">
    <property type="term" value="F:DNA ligase (ATP) activity"/>
    <property type="evidence" value="ECO:0007669"/>
    <property type="project" value="UniProtKB-EC"/>
</dbReference>
<evidence type="ECO:0000313" key="5">
    <source>
        <dbReference type="EMBL" id="SFE81250.1"/>
    </source>
</evidence>
<dbReference type="PANTHER" id="PTHR42705">
    <property type="entry name" value="BIFUNCTIONAL NON-HOMOLOGOUS END JOINING PROTEIN LIGD"/>
    <property type="match status" value="1"/>
</dbReference>
<evidence type="ECO:0000313" key="6">
    <source>
        <dbReference type="Proteomes" id="UP000199516"/>
    </source>
</evidence>
<dbReference type="GO" id="GO:0005524">
    <property type="term" value="F:ATP binding"/>
    <property type="evidence" value="ECO:0007669"/>
    <property type="project" value="InterPro"/>
</dbReference>
<comment type="similarity">
    <text evidence="2">In the C-terminal section; belongs to the ATP-dependent DNA ligase family.</text>
</comment>
<dbReference type="PROSITE" id="PS50160">
    <property type="entry name" value="DNA_LIGASE_A3"/>
    <property type="match status" value="1"/>
</dbReference>
<evidence type="ECO:0000256" key="1">
    <source>
        <dbReference type="ARBA" id="ARBA00034003"/>
    </source>
</evidence>
<evidence type="ECO:0000256" key="3">
    <source>
        <dbReference type="ARBA" id="ARBA00049990"/>
    </source>
</evidence>
<comment type="catalytic activity">
    <reaction evidence="1">
        <text>ATP + (deoxyribonucleotide)n-3'-hydroxyl + 5'-phospho-(deoxyribonucleotide)m = (deoxyribonucleotide)n+m + AMP + diphosphate.</text>
        <dbReference type="EC" id="6.5.1.1"/>
    </reaction>
</comment>
<accession>A0A1I2DMX5</accession>
<evidence type="ECO:0000259" key="4">
    <source>
        <dbReference type="PROSITE" id="PS50160"/>
    </source>
</evidence>
<organism evidence="5 6">
    <name type="scientific">Alteribacillus iranensis</name>
    <dbReference type="NCBI Taxonomy" id="930128"/>
    <lineage>
        <taxon>Bacteria</taxon>
        <taxon>Bacillati</taxon>
        <taxon>Bacillota</taxon>
        <taxon>Bacilli</taxon>
        <taxon>Bacillales</taxon>
        <taxon>Bacillaceae</taxon>
        <taxon>Alteribacillus</taxon>
    </lineage>
</organism>
<feature type="domain" description="ATP-dependent DNA ligase family profile" evidence="4">
    <location>
        <begin position="112"/>
        <end position="237"/>
    </location>
</feature>
<dbReference type="Gene3D" id="3.90.920.10">
    <property type="entry name" value="DNA primase, PRIM domain"/>
    <property type="match status" value="1"/>
</dbReference>
<dbReference type="GO" id="GO:0006310">
    <property type="term" value="P:DNA recombination"/>
    <property type="evidence" value="ECO:0007669"/>
    <property type="project" value="InterPro"/>
</dbReference>
<evidence type="ECO:0000256" key="2">
    <source>
        <dbReference type="ARBA" id="ARBA00049981"/>
    </source>
</evidence>
<gene>
    <name evidence="5" type="ORF">SAMN05192532_104143</name>
</gene>
<dbReference type="Gene3D" id="3.30.470.30">
    <property type="entry name" value="DNA ligase/mRNA capping enzyme"/>
    <property type="match status" value="1"/>
</dbReference>
<dbReference type="RefSeq" id="WP_091661342.1">
    <property type="nucleotide sequence ID" value="NZ_FONT01000004.1"/>
</dbReference>
<dbReference type="InterPro" id="IPR012310">
    <property type="entry name" value="DNA_ligase_ATP-dep_cent"/>
</dbReference>
<dbReference type="OrthoDB" id="9802472at2"/>
<dbReference type="Pfam" id="PF01068">
    <property type="entry name" value="DNA_ligase_A_M"/>
    <property type="match status" value="1"/>
</dbReference>
<dbReference type="InterPro" id="IPR014143">
    <property type="entry name" value="NHEJ_ligase_prk"/>
</dbReference>
<dbReference type="STRING" id="930128.SAMN05192532_104143"/>
<dbReference type="Gene3D" id="3.30.1490.70">
    <property type="match status" value="1"/>
</dbReference>
<name>A0A1I2DMX5_9BACI</name>
<dbReference type="Proteomes" id="UP000199516">
    <property type="component" value="Unassembled WGS sequence"/>
</dbReference>
<dbReference type="NCBIfam" id="TIGR02776">
    <property type="entry name" value="NHEJ_ligase_prk"/>
    <property type="match status" value="1"/>
</dbReference>
<reference evidence="5 6" key="1">
    <citation type="submission" date="2016-10" db="EMBL/GenBank/DDBJ databases">
        <authorList>
            <person name="de Groot N.N."/>
        </authorList>
    </citation>
    <scope>NUCLEOTIDE SEQUENCE [LARGE SCALE GENOMIC DNA]</scope>
    <source>
        <strain evidence="5 6">DSM 23995</strain>
    </source>
</reference>
<dbReference type="PROSITE" id="PS00333">
    <property type="entry name" value="DNA_LIGASE_A2"/>
    <property type="match status" value="1"/>
</dbReference>
<protein>
    <submittedName>
        <fullName evidence="5">Bifunctional non-homologous end joining protein LigD</fullName>
    </submittedName>
</protein>